<feature type="transmembrane region" description="Helical" evidence="6">
    <location>
        <begin position="217"/>
        <end position="236"/>
    </location>
</feature>
<evidence type="ECO:0000256" key="4">
    <source>
        <dbReference type="ARBA" id="ARBA00023136"/>
    </source>
</evidence>
<feature type="transmembrane region" description="Helical" evidence="6">
    <location>
        <begin position="471"/>
        <end position="491"/>
    </location>
</feature>
<evidence type="ECO:0000256" key="5">
    <source>
        <dbReference type="SAM" id="MobiDB-lite"/>
    </source>
</evidence>
<dbReference type="GO" id="GO:0016020">
    <property type="term" value="C:membrane"/>
    <property type="evidence" value="ECO:0007669"/>
    <property type="project" value="UniProtKB-SubCell"/>
</dbReference>
<feature type="transmembrane region" description="Helical" evidence="6">
    <location>
        <begin position="503"/>
        <end position="522"/>
    </location>
</feature>
<dbReference type="EMBL" id="CDMZ01001599">
    <property type="protein sequence ID" value="CEM34956.1"/>
    <property type="molecule type" value="Genomic_DNA"/>
</dbReference>
<keyword evidence="3 6" id="KW-1133">Transmembrane helix</keyword>
<dbReference type="GO" id="GO:0015095">
    <property type="term" value="F:magnesium ion transmembrane transporter activity"/>
    <property type="evidence" value="ECO:0007669"/>
    <property type="project" value="InterPro"/>
</dbReference>
<feature type="transmembrane region" description="Helical" evidence="6">
    <location>
        <begin position="80"/>
        <end position="98"/>
    </location>
</feature>
<feature type="compositionally biased region" description="Low complexity" evidence="5">
    <location>
        <begin position="343"/>
        <end position="352"/>
    </location>
</feature>
<feature type="compositionally biased region" description="Low complexity" evidence="5">
    <location>
        <begin position="306"/>
        <end position="315"/>
    </location>
</feature>
<gene>
    <name evidence="7" type="ORF">Cvel_23581</name>
</gene>
<feature type="compositionally biased region" description="Gly residues" evidence="5">
    <location>
        <begin position="670"/>
        <end position="694"/>
    </location>
</feature>
<dbReference type="AlphaFoldDB" id="A0A0G4GVN4"/>
<feature type="compositionally biased region" description="Low complexity" evidence="5">
    <location>
        <begin position="251"/>
        <end position="261"/>
    </location>
</feature>
<feature type="transmembrane region" description="Helical" evidence="6">
    <location>
        <begin position="433"/>
        <end position="459"/>
    </location>
</feature>
<feature type="region of interest" description="Disordered" evidence="5">
    <location>
        <begin position="570"/>
        <end position="694"/>
    </location>
</feature>
<sequence length="694" mass="73830">MRLREFPFHALKEGLASFLEQTRLPSDMYMKGVHYAETEAASAASSFTSLFQFHSEHHQGAEGGGDTQQQQSIQMGSMKVAHIGVAFGFLACITAAVGDNMIRKSFVLEQAKTPSNRRPVWRRPMWLWGIFWANVVNAVLTSVSLGFTTASVITSMSGIHLFLDVLFAHFFLGEQLSTAGLASASVIMIGVVLVVGYGPTDPPPLPNTFTITPQIGVYMGVVTVLVAVTLVGGQILTDCWRTFAFKQPPHGQQGALSSSSQQKERESGSAEGTVVRRTQMHHGGYAETGSGRRDSIESSAGGGGRLSLSHTHSTGGSTGAGRGGTRDRDRGGEQKTERDINRRSSSNNAHANHGPHGIFRPNLEGPESDEESRRGLSLSHSGDVWGTGAPHSHTMERDRGGPATRLSTSSSETDGSQDLSSSGFVPLTMRDKLALVCVASLYGLMGANATFAAKAAIWMLNRAIRGETDVWASPLMWGLWGLTILLCLSQIFSNSKALSNFPAVYAVPVGMSVLILTGAVGGEVIFNERAGDSSLYAMGALLSILGIVLLAYTHEHDVQEADKIISYKTKRAARNRRKRRASSLLYHSHGHGHKGSFQEGGLYKGGNRKLSSHQQPHAQGPSGWPWETSAPDRRPSIHSQGHGMPLPSAQGATGAGGPLVSSTGDSEWGPPGGVGGVHGHGQGERGSLGGRGSR</sequence>
<keyword evidence="2 6" id="KW-0812">Transmembrane</keyword>
<dbReference type="SUPFAM" id="SSF103481">
    <property type="entry name" value="Multidrug resistance efflux transporter EmrE"/>
    <property type="match status" value="1"/>
</dbReference>
<reference evidence="7" key="1">
    <citation type="submission" date="2014-11" db="EMBL/GenBank/DDBJ databases">
        <authorList>
            <person name="Otto D Thomas"/>
            <person name="Naeem Raeece"/>
        </authorList>
    </citation>
    <scope>NUCLEOTIDE SEQUENCE</scope>
</reference>
<organism evidence="7">
    <name type="scientific">Chromera velia CCMP2878</name>
    <dbReference type="NCBI Taxonomy" id="1169474"/>
    <lineage>
        <taxon>Eukaryota</taxon>
        <taxon>Sar</taxon>
        <taxon>Alveolata</taxon>
        <taxon>Colpodellida</taxon>
        <taxon>Chromeraceae</taxon>
        <taxon>Chromera</taxon>
    </lineage>
</organism>
<feature type="transmembrane region" description="Helical" evidence="6">
    <location>
        <begin position="125"/>
        <end position="147"/>
    </location>
</feature>
<dbReference type="VEuPathDB" id="CryptoDB:Cvel_23581"/>
<comment type="subcellular location">
    <subcellularLocation>
        <location evidence="1">Membrane</location>
        <topology evidence="1">Multi-pass membrane protein</topology>
    </subcellularLocation>
</comment>
<evidence type="ECO:0000256" key="2">
    <source>
        <dbReference type="ARBA" id="ARBA00022692"/>
    </source>
</evidence>
<feature type="compositionally biased region" description="Basic and acidic residues" evidence="5">
    <location>
        <begin position="324"/>
        <end position="342"/>
    </location>
</feature>
<evidence type="ECO:0000313" key="7">
    <source>
        <dbReference type="EMBL" id="CEM34956.1"/>
    </source>
</evidence>
<proteinExistence type="predicted"/>
<evidence type="ECO:0000256" key="3">
    <source>
        <dbReference type="ARBA" id="ARBA00022989"/>
    </source>
</evidence>
<feature type="compositionally biased region" description="Basic residues" evidence="5">
    <location>
        <begin position="570"/>
        <end position="581"/>
    </location>
</feature>
<evidence type="ECO:0000256" key="6">
    <source>
        <dbReference type="SAM" id="Phobius"/>
    </source>
</evidence>
<accession>A0A0G4GVN4</accession>
<dbReference type="Gene3D" id="1.10.3730.20">
    <property type="match status" value="1"/>
</dbReference>
<dbReference type="InterPro" id="IPR037185">
    <property type="entry name" value="EmrE-like"/>
</dbReference>
<keyword evidence="4 6" id="KW-0472">Membrane</keyword>
<evidence type="ECO:0000256" key="1">
    <source>
        <dbReference type="ARBA" id="ARBA00004141"/>
    </source>
</evidence>
<feature type="transmembrane region" description="Helical" evidence="6">
    <location>
        <begin position="179"/>
        <end position="197"/>
    </location>
</feature>
<name>A0A0G4GVN4_9ALVE</name>
<feature type="transmembrane region" description="Helical" evidence="6">
    <location>
        <begin position="534"/>
        <end position="553"/>
    </location>
</feature>
<dbReference type="PANTHER" id="PTHR12570:SF9">
    <property type="entry name" value="MAGNESIUM TRANSPORTER NIPA8-RELATED"/>
    <property type="match status" value="1"/>
</dbReference>
<dbReference type="PANTHER" id="PTHR12570">
    <property type="match status" value="1"/>
</dbReference>
<feature type="region of interest" description="Disordered" evidence="5">
    <location>
        <begin position="250"/>
        <end position="421"/>
    </location>
</feature>
<feature type="compositionally biased region" description="Polar residues" evidence="5">
    <location>
        <begin position="405"/>
        <end position="421"/>
    </location>
</feature>
<feature type="transmembrane region" description="Helical" evidence="6">
    <location>
        <begin position="153"/>
        <end position="172"/>
    </location>
</feature>
<protein>
    <submittedName>
        <fullName evidence="7">Uncharacterized protein</fullName>
    </submittedName>
</protein>
<dbReference type="InterPro" id="IPR008521">
    <property type="entry name" value="Mg_trans_NIPA"/>
</dbReference>